<dbReference type="PANTHER" id="PTHR21581">
    <property type="entry name" value="D-ALANYL-D-ALANINE CARBOXYPEPTIDASE"/>
    <property type="match status" value="1"/>
</dbReference>
<protein>
    <recommendedName>
        <fullName evidence="2">Peptidase S11 D-alanyl-D-alanine carboxypeptidase A N-terminal domain-containing protein</fullName>
    </recommendedName>
</protein>
<dbReference type="AlphaFoldDB" id="A0A2L0FAC3"/>
<sequence length="705" mass="73674">MRTIRNRSFLTLMIRPLQAALAGGVLLAAGAAQAQPVVFGERAALVDPLTNTLMFVKNGTPTAAAPASTTKVMTTYLALKAVKEGFLSLNDTVVISQKAATQPCNCFPHGAKTLIGGESMSLRDALYSIAMSHGETTVAVAEIVANAILNGNISTGSTFAQSAALEQDFVDMMNDEADALGMTNTTWKNVHGGDETGHVSTPRDLIKIWNATVDLDMDYLDYAGSRSRTVTLTTAAGTQTPVLARSFNYYPNIDGDKTGNSGMAPTALVAQSTRLERTLVASSLQTPSTPAGQVASGDVASMLAFGFRTIFNPERMVTAAAPTGTATVSSLAMDCNGREAVTAEVTQTGGLVLARWTDSFLDPGDFPVLRLHAASDLTSATDASVAHVSAGVAVSAAAVQEAGISQIYLSTWDVDGGVIGDPPEEVDVVHVGAGTNPRVVLVKSGQIAVSYIRTDGRLQIELYTTSSVPVPLGTVRAYEVNVASYTSPVGDTFTEASPAASRLNLCMMPGCTPLYGLLIAGRRANGNLRAISFLADDSSITRHSTIEGETATQVEATRLGLDHFATSIRTSGGDVKLIYWDMSTAGTLTRIDDTGNSLEAASETSIARLGSSSYDRPRLGALTATRNGSGRLKLIAWERDELQAVATEADYRIADSGVSGDLGSQMSVCRLADLSGGSSGAGDFVVAMRDTSSVPKVISWRVGAP</sequence>
<dbReference type="Pfam" id="PF00768">
    <property type="entry name" value="Peptidase_S11"/>
    <property type="match status" value="1"/>
</dbReference>
<dbReference type="InterPro" id="IPR012338">
    <property type="entry name" value="Beta-lactam/transpept-like"/>
</dbReference>
<dbReference type="GO" id="GO:0006508">
    <property type="term" value="P:proteolysis"/>
    <property type="evidence" value="ECO:0007669"/>
    <property type="project" value="InterPro"/>
</dbReference>
<gene>
    <name evidence="3" type="ORF">SOCE26_100840</name>
</gene>
<feature type="chain" id="PRO_5014927695" description="Peptidase S11 D-alanyl-D-alanine carboxypeptidase A N-terminal domain-containing protein" evidence="1">
    <location>
        <begin position="35"/>
        <end position="705"/>
    </location>
</feature>
<proteinExistence type="predicted"/>
<evidence type="ECO:0000256" key="1">
    <source>
        <dbReference type="SAM" id="SignalP"/>
    </source>
</evidence>
<dbReference type="Gene3D" id="3.40.710.10">
    <property type="entry name" value="DD-peptidase/beta-lactamase superfamily"/>
    <property type="match status" value="1"/>
</dbReference>
<reference evidence="3 4" key="1">
    <citation type="submission" date="2015-09" db="EMBL/GenBank/DDBJ databases">
        <title>Sorangium comparison.</title>
        <authorList>
            <person name="Zaburannyi N."/>
            <person name="Bunk B."/>
            <person name="Overmann J."/>
            <person name="Mueller R."/>
        </authorList>
    </citation>
    <scope>NUCLEOTIDE SEQUENCE [LARGE SCALE GENOMIC DNA]</scope>
    <source>
        <strain evidence="3 4">So ce26</strain>
    </source>
</reference>
<dbReference type="Proteomes" id="UP000238348">
    <property type="component" value="Chromosome"/>
</dbReference>
<organism evidence="3 4">
    <name type="scientific">Sorangium cellulosum</name>
    <name type="common">Polyangium cellulosum</name>
    <dbReference type="NCBI Taxonomy" id="56"/>
    <lineage>
        <taxon>Bacteria</taxon>
        <taxon>Pseudomonadati</taxon>
        <taxon>Myxococcota</taxon>
        <taxon>Polyangia</taxon>
        <taxon>Polyangiales</taxon>
        <taxon>Polyangiaceae</taxon>
        <taxon>Sorangium</taxon>
    </lineage>
</organism>
<dbReference type="GO" id="GO:0009002">
    <property type="term" value="F:serine-type D-Ala-D-Ala carboxypeptidase activity"/>
    <property type="evidence" value="ECO:0007669"/>
    <property type="project" value="InterPro"/>
</dbReference>
<evidence type="ECO:0000313" key="4">
    <source>
        <dbReference type="Proteomes" id="UP000238348"/>
    </source>
</evidence>
<evidence type="ECO:0000313" key="3">
    <source>
        <dbReference type="EMBL" id="AUX48546.1"/>
    </source>
</evidence>
<dbReference type="OrthoDB" id="9795979at2"/>
<name>A0A2L0FAC3_SORCE</name>
<keyword evidence="1" id="KW-0732">Signal</keyword>
<feature type="signal peptide" evidence="1">
    <location>
        <begin position="1"/>
        <end position="34"/>
    </location>
</feature>
<dbReference type="SUPFAM" id="SSF56601">
    <property type="entry name" value="beta-lactamase/transpeptidase-like"/>
    <property type="match status" value="1"/>
</dbReference>
<dbReference type="EMBL" id="CP012673">
    <property type="protein sequence ID" value="AUX48546.1"/>
    <property type="molecule type" value="Genomic_DNA"/>
</dbReference>
<evidence type="ECO:0000259" key="2">
    <source>
        <dbReference type="Pfam" id="PF00768"/>
    </source>
</evidence>
<dbReference type="PANTHER" id="PTHR21581:SF6">
    <property type="entry name" value="TRAFFICKING PROTEIN PARTICLE COMPLEX SUBUNIT 12"/>
    <property type="match status" value="1"/>
</dbReference>
<dbReference type="RefSeq" id="WP_159398021.1">
    <property type="nucleotide sequence ID" value="NZ_CP012673.1"/>
</dbReference>
<dbReference type="InterPro" id="IPR001967">
    <property type="entry name" value="Peptidase_S11_N"/>
</dbReference>
<accession>A0A2L0FAC3</accession>
<feature type="domain" description="Peptidase S11 D-alanyl-D-alanine carboxypeptidase A N-terminal" evidence="2">
    <location>
        <begin position="33"/>
        <end position="284"/>
    </location>
</feature>